<evidence type="ECO:0000313" key="5">
    <source>
        <dbReference type="Proteomes" id="UP000224567"/>
    </source>
</evidence>
<evidence type="ECO:0000259" key="3">
    <source>
        <dbReference type="PROSITE" id="PS50927"/>
    </source>
</evidence>
<dbReference type="Gene3D" id="2.90.10.10">
    <property type="entry name" value="Bulb-type lectin domain"/>
    <property type="match status" value="1"/>
</dbReference>
<dbReference type="PROSITE" id="PS50927">
    <property type="entry name" value="BULB_LECTIN"/>
    <property type="match status" value="1"/>
</dbReference>
<reference evidence="5" key="2">
    <citation type="journal article" date="2017" name="J. Anim. Genet.">
        <title>Multiple reference genome sequences of hot pepper reveal the massive evolution of plant disease resistance genes by retroduplication.</title>
        <authorList>
            <person name="Kim S."/>
            <person name="Park J."/>
            <person name="Yeom S.-I."/>
            <person name="Kim Y.-M."/>
            <person name="Seo E."/>
            <person name="Kim K.-T."/>
            <person name="Kim M.-S."/>
            <person name="Lee J.M."/>
            <person name="Cheong K."/>
            <person name="Shin H.-S."/>
            <person name="Kim S.-B."/>
            <person name="Han K."/>
            <person name="Lee J."/>
            <person name="Park M."/>
            <person name="Lee H.-A."/>
            <person name="Lee H.-Y."/>
            <person name="Lee Y."/>
            <person name="Oh S."/>
            <person name="Lee J.H."/>
            <person name="Choi E."/>
            <person name="Choi E."/>
            <person name="Lee S.E."/>
            <person name="Jeon J."/>
            <person name="Kim H."/>
            <person name="Choi G."/>
            <person name="Song H."/>
            <person name="Lee J."/>
            <person name="Lee S.-C."/>
            <person name="Kwon J.-K."/>
            <person name="Lee H.-Y."/>
            <person name="Koo N."/>
            <person name="Hong Y."/>
            <person name="Kim R.W."/>
            <person name="Kang W.-H."/>
            <person name="Huh J.H."/>
            <person name="Kang B.-C."/>
            <person name="Yang T.-J."/>
            <person name="Lee Y.-H."/>
            <person name="Bennetzen J.L."/>
            <person name="Choi D."/>
        </authorList>
    </citation>
    <scope>NUCLEOTIDE SEQUENCE [LARGE SCALE GENOMIC DNA]</scope>
    <source>
        <strain evidence="5">cv. PBC81</strain>
    </source>
</reference>
<dbReference type="Pfam" id="PF01453">
    <property type="entry name" value="B_lectin"/>
    <property type="match status" value="1"/>
</dbReference>
<organism evidence="4 5">
    <name type="scientific">Capsicum baccatum</name>
    <name type="common">Peruvian pepper</name>
    <dbReference type="NCBI Taxonomy" id="33114"/>
    <lineage>
        <taxon>Eukaryota</taxon>
        <taxon>Viridiplantae</taxon>
        <taxon>Streptophyta</taxon>
        <taxon>Embryophyta</taxon>
        <taxon>Tracheophyta</taxon>
        <taxon>Spermatophyta</taxon>
        <taxon>Magnoliopsida</taxon>
        <taxon>eudicotyledons</taxon>
        <taxon>Gunneridae</taxon>
        <taxon>Pentapetalae</taxon>
        <taxon>asterids</taxon>
        <taxon>lamiids</taxon>
        <taxon>Solanales</taxon>
        <taxon>Solanaceae</taxon>
        <taxon>Solanoideae</taxon>
        <taxon>Capsiceae</taxon>
        <taxon>Capsicum</taxon>
    </lineage>
</organism>
<sequence length="150" mass="16277">MMILVLGLSPEDTIEMILIPGKAGGYYDDIDTRLLSFIFIFSIALDTISKDNPIKDGHTIVSAGGNFELGFFSPGNSKNRYIGIWYKNLPKGKEVVWVANRVNPLNDISGLLAVSSKGIVLVNGNQDVTWSSNSSTSNPVAQLLDTEILS</sequence>
<reference evidence="4 5" key="1">
    <citation type="journal article" date="2017" name="Genome Biol.">
        <title>New reference genome sequences of hot pepper reveal the massive evolution of plant disease-resistance genes by retroduplication.</title>
        <authorList>
            <person name="Kim S."/>
            <person name="Park J."/>
            <person name="Yeom S.I."/>
            <person name="Kim Y.M."/>
            <person name="Seo E."/>
            <person name="Kim K.T."/>
            <person name="Kim M.S."/>
            <person name="Lee J.M."/>
            <person name="Cheong K."/>
            <person name="Shin H.S."/>
            <person name="Kim S.B."/>
            <person name="Han K."/>
            <person name="Lee J."/>
            <person name="Park M."/>
            <person name="Lee H.A."/>
            <person name="Lee H.Y."/>
            <person name="Lee Y."/>
            <person name="Oh S."/>
            <person name="Lee J.H."/>
            <person name="Choi E."/>
            <person name="Choi E."/>
            <person name="Lee S.E."/>
            <person name="Jeon J."/>
            <person name="Kim H."/>
            <person name="Choi G."/>
            <person name="Song H."/>
            <person name="Lee J."/>
            <person name="Lee S.C."/>
            <person name="Kwon J.K."/>
            <person name="Lee H.Y."/>
            <person name="Koo N."/>
            <person name="Hong Y."/>
            <person name="Kim R.W."/>
            <person name="Kang W.H."/>
            <person name="Huh J.H."/>
            <person name="Kang B.C."/>
            <person name="Yang T.J."/>
            <person name="Lee Y.H."/>
            <person name="Bennetzen J.L."/>
            <person name="Choi D."/>
        </authorList>
    </citation>
    <scope>NUCLEOTIDE SEQUENCE [LARGE SCALE GENOMIC DNA]</scope>
    <source>
        <strain evidence="5">cv. PBC81</strain>
    </source>
</reference>
<dbReference type="SUPFAM" id="SSF51110">
    <property type="entry name" value="alpha-D-mannose-specific plant lectins"/>
    <property type="match status" value="1"/>
</dbReference>
<gene>
    <name evidence="4" type="ORF">CQW23_18274</name>
</gene>
<proteinExistence type="predicted"/>
<dbReference type="PANTHER" id="PTHR32444:SF120">
    <property type="entry name" value="RECEPTOR-LIKE SERINE_THREONINE-PROTEIN KINASE"/>
    <property type="match status" value="1"/>
</dbReference>
<evidence type="ECO:0000256" key="2">
    <source>
        <dbReference type="ARBA" id="ARBA00023180"/>
    </source>
</evidence>
<dbReference type="STRING" id="33114.A0A2G2WGF1"/>
<name>A0A2G2WGF1_CAPBA</name>
<dbReference type="PANTHER" id="PTHR32444">
    <property type="entry name" value="BULB-TYPE LECTIN DOMAIN-CONTAINING PROTEIN"/>
    <property type="match status" value="1"/>
</dbReference>
<feature type="domain" description="Bulb-type lectin" evidence="3">
    <location>
        <begin position="45"/>
        <end position="150"/>
    </location>
</feature>
<evidence type="ECO:0000313" key="4">
    <source>
        <dbReference type="EMBL" id="PHT44249.1"/>
    </source>
</evidence>
<dbReference type="AlphaFoldDB" id="A0A2G2WGF1"/>
<dbReference type="Proteomes" id="UP000224567">
    <property type="component" value="Unassembled WGS sequence"/>
</dbReference>
<dbReference type="InterPro" id="IPR001480">
    <property type="entry name" value="Bulb-type_lectin_dom"/>
</dbReference>
<dbReference type="InterPro" id="IPR036426">
    <property type="entry name" value="Bulb-type_lectin_dom_sf"/>
</dbReference>
<keyword evidence="5" id="KW-1185">Reference proteome</keyword>
<keyword evidence="1" id="KW-0732">Signal</keyword>
<accession>A0A2G2WGF1</accession>
<keyword evidence="2" id="KW-0325">Glycoprotein</keyword>
<comment type="caution">
    <text evidence="4">The sequence shown here is derived from an EMBL/GenBank/DDBJ whole genome shotgun (WGS) entry which is preliminary data.</text>
</comment>
<evidence type="ECO:0000256" key="1">
    <source>
        <dbReference type="ARBA" id="ARBA00022729"/>
    </source>
</evidence>
<dbReference type="OrthoDB" id="643280at2759"/>
<dbReference type="EMBL" id="MLFT02000007">
    <property type="protein sequence ID" value="PHT44249.1"/>
    <property type="molecule type" value="Genomic_DNA"/>
</dbReference>
<dbReference type="SMART" id="SM00108">
    <property type="entry name" value="B_lectin"/>
    <property type="match status" value="1"/>
</dbReference>
<protein>
    <recommendedName>
        <fullName evidence="3">Bulb-type lectin domain-containing protein</fullName>
    </recommendedName>
</protein>